<gene>
    <name evidence="13" type="ORF">SAMN05192570_2739</name>
</gene>
<keyword evidence="5" id="KW-0288">FMN</keyword>
<evidence type="ECO:0000259" key="12">
    <source>
        <dbReference type="PROSITE" id="PS50113"/>
    </source>
</evidence>
<dbReference type="SUPFAM" id="SSF55785">
    <property type="entry name" value="PYP-like sensor domain (PAS domain)"/>
    <property type="match status" value="2"/>
</dbReference>
<evidence type="ECO:0000256" key="3">
    <source>
        <dbReference type="ARBA" id="ARBA00022553"/>
    </source>
</evidence>
<dbReference type="SMART" id="SM00911">
    <property type="entry name" value="HWE_HK"/>
    <property type="match status" value="1"/>
</dbReference>
<evidence type="ECO:0000256" key="8">
    <source>
        <dbReference type="ARBA" id="ARBA00022741"/>
    </source>
</evidence>
<proteinExistence type="predicted"/>
<evidence type="ECO:0000256" key="5">
    <source>
        <dbReference type="ARBA" id="ARBA00022643"/>
    </source>
</evidence>
<evidence type="ECO:0000256" key="9">
    <source>
        <dbReference type="ARBA" id="ARBA00022777"/>
    </source>
</evidence>
<protein>
    <recommendedName>
        <fullName evidence="2">histidine kinase</fullName>
        <ecNumber evidence="2">2.7.13.3</ecNumber>
    </recommendedName>
</protein>
<dbReference type="Gene3D" id="3.30.565.10">
    <property type="entry name" value="Histidine kinase-like ATPase, C-terminal domain"/>
    <property type="match status" value="1"/>
</dbReference>
<dbReference type="InterPro" id="IPR011102">
    <property type="entry name" value="Sig_transdc_His_kinase_HWE"/>
</dbReference>
<dbReference type="Gene3D" id="3.30.450.20">
    <property type="entry name" value="PAS domain"/>
    <property type="match status" value="2"/>
</dbReference>
<dbReference type="EC" id="2.7.13.3" evidence="2"/>
<evidence type="ECO:0000256" key="6">
    <source>
        <dbReference type="ARBA" id="ARBA00022679"/>
    </source>
</evidence>
<comment type="catalytic activity">
    <reaction evidence="1">
        <text>ATP + protein L-histidine = ADP + protein N-phospho-L-histidine.</text>
        <dbReference type="EC" id="2.7.13.3"/>
    </reaction>
</comment>
<dbReference type="GO" id="GO:0005524">
    <property type="term" value="F:ATP binding"/>
    <property type="evidence" value="ECO:0007669"/>
    <property type="project" value="UniProtKB-KW"/>
</dbReference>
<keyword evidence="14" id="KW-1185">Reference proteome</keyword>
<dbReference type="PANTHER" id="PTHR41523:SF7">
    <property type="entry name" value="HISTIDINE KINASE"/>
    <property type="match status" value="1"/>
</dbReference>
<evidence type="ECO:0000256" key="7">
    <source>
        <dbReference type="ARBA" id="ARBA00022737"/>
    </source>
</evidence>
<dbReference type="PROSITE" id="PS50113">
    <property type="entry name" value="PAC"/>
    <property type="match status" value="1"/>
</dbReference>
<feature type="domain" description="PAC" evidence="12">
    <location>
        <begin position="88"/>
        <end position="151"/>
    </location>
</feature>
<name>A0A1I6SWJ1_9CAUL</name>
<evidence type="ECO:0000313" key="13">
    <source>
        <dbReference type="EMBL" id="SFS81253.1"/>
    </source>
</evidence>
<evidence type="ECO:0000256" key="1">
    <source>
        <dbReference type="ARBA" id="ARBA00000085"/>
    </source>
</evidence>
<dbReference type="Proteomes" id="UP000198788">
    <property type="component" value="Unassembled WGS sequence"/>
</dbReference>
<keyword evidence="3" id="KW-0597">Phosphoprotein</keyword>
<dbReference type="STRING" id="871741.SAMN05192570_2739"/>
<evidence type="ECO:0000256" key="2">
    <source>
        <dbReference type="ARBA" id="ARBA00012438"/>
    </source>
</evidence>
<keyword evidence="7" id="KW-0677">Repeat</keyword>
<dbReference type="InterPro" id="IPR000700">
    <property type="entry name" value="PAS-assoc_C"/>
</dbReference>
<evidence type="ECO:0000256" key="4">
    <source>
        <dbReference type="ARBA" id="ARBA00022630"/>
    </source>
</evidence>
<keyword evidence="6" id="KW-0808">Transferase</keyword>
<reference evidence="14" key="1">
    <citation type="submission" date="2016-10" db="EMBL/GenBank/DDBJ databases">
        <authorList>
            <person name="Varghese N."/>
            <person name="Submissions S."/>
        </authorList>
    </citation>
    <scope>NUCLEOTIDE SEQUENCE [LARGE SCALE GENOMIC DNA]</scope>
    <source>
        <strain evidence="14">CGMCC 1.10683</strain>
    </source>
</reference>
<dbReference type="InterPro" id="IPR035965">
    <property type="entry name" value="PAS-like_dom_sf"/>
</dbReference>
<dbReference type="NCBIfam" id="TIGR00229">
    <property type="entry name" value="sensory_box"/>
    <property type="match status" value="1"/>
</dbReference>
<accession>A0A1I6SWJ1</accession>
<evidence type="ECO:0000256" key="11">
    <source>
        <dbReference type="ARBA" id="ARBA00023026"/>
    </source>
</evidence>
<organism evidence="13 14">
    <name type="scientific">Brevundimonas viscosa</name>
    <dbReference type="NCBI Taxonomy" id="871741"/>
    <lineage>
        <taxon>Bacteria</taxon>
        <taxon>Pseudomonadati</taxon>
        <taxon>Pseudomonadota</taxon>
        <taxon>Alphaproteobacteria</taxon>
        <taxon>Caulobacterales</taxon>
        <taxon>Caulobacteraceae</taxon>
        <taxon>Brevundimonas</taxon>
    </lineage>
</organism>
<dbReference type="GO" id="GO:0004673">
    <property type="term" value="F:protein histidine kinase activity"/>
    <property type="evidence" value="ECO:0007669"/>
    <property type="project" value="UniProtKB-EC"/>
</dbReference>
<sequence>MKELAITGAIDADLAAAFEASPNPYMLLTPELRYAGMNSAYLAAVGARREDLLGRPLFEVFDAGPTDQGRENARQLRASFERVLRENRRDHLALIRYALPATGPDGETTFEERFWSATHTPIHDADGRIAYILQHTTDITELEQLRRRVAGADRKRAINAILSGNVLQRAEHVQEANRQLETERNRLLDMFMQAPGFVAVLSGPDHVFQMHNAAYAQLIGHRDIAGKPVREALPEVVGQAYIELLDSVYATGEPHEGRASRVELQRSPDAPLETVWLDFIYQPIRDDSGGVIGIFVQGHDVTGTVLAAERQKLMIDELNHRVKNTLATVQSIAMQTARSHEDPRSFAESFQARLLALSHTHDLLTRSHWEGADLRAILEHETAAHGPHRISLVGPPVALEPSPALSFGMIFHELATNAAKYGALSAPDGQVFVDWAVSDLTKPVLHLTWRERGGPPAATPTRKGFGSRLIERNVRHDLAGTVELDYADAGFCAEFSVPLDRGRVS</sequence>
<dbReference type="EMBL" id="FOZV01000006">
    <property type="protein sequence ID" value="SFS81253.1"/>
    <property type="molecule type" value="Genomic_DNA"/>
</dbReference>
<dbReference type="InterPro" id="IPR036890">
    <property type="entry name" value="HATPase_C_sf"/>
</dbReference>
<dbReference type="SMART" id="SM00091">
    <property type="entry name" value="PAS"/>
    <property type="match status" value="2"/>
</dbReference>
<dbReference type="InterPro" id="IPR013656">
    <property type="entry name" value="PAS_4"/>
</dbReference>
<keyword evidence="8" id="KW-0547">Nucleotide-binding</keyword>
<dbReference type="PANTHER" id="PTHR41523">
    <property type="entry name" value="TWO-COMPONENT SYSTEM SENSOR PROTEIN"/>
    <property type="match status" value="1"/>
</dbReference>
<dbReference type="Pfam" id="PF07536">
    <property type="entry name" value="HWE_HK"/>
    <property type="match status" value="1"/>
</dbReference>
<dbReference type="AlphaFoldDB" id="A0A1I6SWJ1"/>
<evidence type="ECO:0000256" key="10">
    <source>
        <dbReference type="ARBA" id="ARBA00022840"/>
    </source>
</evidence>
<keyword evidence="9" id="KW-0418">Kinase</keyword>
<keyword evidence="10" id="KW-0067">ATP-binding</keyword>
<evidence type="ECO:0000313" key="14">
    <source>
        <dbReference type="Proteomes" id="UP000198788"/>
    </source>
</evidence>
<keyword evidence="11" id="KW-0843">Virulence</keyword>
<keyword evidence="4" id="KW-0285">Flavoprotein</keyword>
<dbReference type="Pfam" id="PF08448">
    <property type="entry name" value="PAS_4"/>
    <property type="match status" value="2"/>
</dbReference>
<dbReference type="InterPro" id="IPR000014">
    <property type="entry name" value="PAS"/>
</dbReference>